<accession>A0A316AGA1</accession>
<proteinExistence type="inferred from homology"/>
<dbReference type="CDD" id="cd00293">
    <property type="entry name" value="USP-like"/>
    <property type="match status" value="1"/>
</dbReference>
<evidence type="ECO:0000313" key="4">
    <source>
        <dbReference type="Proteomes" id="UP000245880"/>
    </source>
</evidence>
<sequence length="277" mass="30091">MKQILIPIDFSENARKATVMAKQMADKTGASLTFLYAYVPYIGDLTTPASIPRMPTYQEEQAEARRSLSEYVTEALSEGFKAESVWATDGIYSSILRVAEEINADLIVVGRTGSGGFLDKLIGSSATRIALDAPCPVLVVPMEVSPQEVKKIVYATQLDPSELDIATAVGSLSKSLEAELSLIKIGGHGHDEPQEQVQIAQWAAAIDIPKEQVVVQSGNGEGVEKGIDHYCKDSGADLLVVSTRKRDFLEQLLYNPSLTKKLVVHTHIPLLVYHVAP</sequence>
<comment type="similarity">
    <text evidence="1">Belongs to the universal stress protein A family.</text>
</comment>
<dbReference type="InterPro" id="IPR006015">
    <property type="entry name" value="Universal_stress_UspA"/>
</dbReference>
<dbReference type="Gene3D" id="3.40.50.12370">
    <property type="match status" value="1"/>
</dbReference>
<dbReference type="RefSeq" id="WP_109676776.1">
    <property type="nucleotide sequence ID" value="NZ_QGDT01000012.1"/>
</dbReference>
<dbReference type="PANTHER" id="PTHR46268:SF6">
    <property type="entry name" value="UNIVERSAL STRESS PROTEIN UP12"/>
    <property type="match status" value="1"/>
</dbReference>
<evidence type="ECO:0000256" key="1">
    <source>
        <dbReference type="ARBA" id="ARBA00008791"/>
    </source>
</evidence>
<dbReference type="AlphaFoldDB" id="A0A316AGA1"/>
<evidence type="ECO:0000313" key="3">
    <source>
        <dbReference type="EMBL" id="PWJ55944.1"/>
    </source>
</evidence>
<feature type="domain" description="UspA" evidence="2">
    <location>
        <begin position="1"/>
        <end position="141"/>
    </location>
</feature>
<organism evidence="3 4">
    <name type="scientific">Dyadobacter jejuensis</name>
    <dbReference type="NCBI Taxonomy" id="1082580"/>
    <lineage>
        <taxon>Bacteria</taxon>
        <taxon>Pseudomonadati</taxon>
        <taxon>Bacteroidota</taxon>
        <taxon>Cytophagia</taxon>
        <taxon>Cytophagales</taxon>
        <taxon>Spirosomataceae</taxon>
        <taxon>Dyadobacter</taxon>
    </lineage>
</organism>
<dbReference type="PANTHER" id="PTHR46268">
    <property type="entry name" value="STRESS RESPONSE PROTEIN NHAX"/>
    <property type="match status" value="1"/>
</dbReference>
<dbReference type="OrthoDB" id="1522603at2"/>
<dbReference type="Proteomes" id="UP000245880">
    <property type="component" value="Unassembled WGS sequence"/>
</dbReference>
<evidence type="ECO:0000259" key="2">
    <source>
        <dbReference type="Pfam" id="PF00582"/>
    </source>
</evidence>
<dbReference type="InterPro" id="IPR006016">
    <property type="entry name" value="UspA"/>
</dbReference>
<dbReference type="SUPFAM" id="SSF52402">
    <property type="entry name" value="Adenine nucleotide alpha hydrolases-like"/>
    <property type="match status" value="2"/>
</dbReference>
<name>A0A316AGA1_9BACT</name>
<dbReference type="EMBL" id="QGDT01000012">
    <property type="protein sequence ID" value="PWJ55944.1"/>
    <property type="molecule type" value="Genomic_DNA"/>
</dbReference>
<comment type="caution">
    <text evidence="3">The sequence shown here is derived from an EMBL/GenBank/DDBJ whole genome shotgun (WGS) entry which is preliminary data.</text>
</comment>
<dbReference type="PRINTS" id="PR01438">
    <property type="entry name" value="UNVRSLSTRESS"/>
</dbReference>
<gene>
    <name evidence="3" type="ORF">CLV98_11238</name>
</gene>
<keyword evidence="4" id="KW-1185">Reference proteome</keyword>
<reference evidence="3 4" key="1">
    <citation type="submission" date="2018-03" db="EMBL/GenBank/DDBJ databases">
        <title>Genomic Encyclopedia of Archaeal and Bacterial Type Strains, Phase II (KMG-II): from individual species to whole genera.</title>
        <authorList>
            <person name="Goeker M."/>
        </authorList>
    </citation>
    <scope>NUCLEOTIDE SEQUENCE [LARGE SCALE GENOMIC DNA]</scope>
    <source>
        <strain evidence="3 4">DSM 100346</strain>
    </source>
</reference>
<feature type="domain" description="UspA" evidence="2">
    <location>
        <begin position="195"/>
        <end position="274"/>
    </location>
</feature>
<protein>
    <submittedName>
        <fullName evidence="3">Nucleotide-binding universal stress UspA family protein</fullName>
    </submittedName>
</protein>
<dbReference type="Pfam" id="PF00582">
    <property type="entry name" value="Usp"/>
    <property type="match status" value="2"/>
</dbReference>